<protein>
    <submittedName>
        <fullName evidence="3">Uncharacterized protein</fullName>
    </submittedName>
</protein>
<evidence type="ECO:0000256" key="1">
    <source>
        <dbReference type="SAM" id="Coils"/>
    </source>
</evidence>
<reference evidence="3 4" key="2">
    <citation type="submission" date="2015-10" db="EMBL/GenBank/DDBJ databases">
        <title>Draft Genome Sequence of Prosthecomicrobium hirschii ATCC 27832.</title>
        <authorList>
            <person name="Daniel J."/>
            <person name="Givan S.A."/>
            <person name="Brun Y.V."/>
            <person name="Brown P.J."/>
        </authorList>
    </citation>
    <scope>NUCLEOTIDE SEQUENCE [LARGE SCALE GENOMIC DNA]</scope>
    <source>
        <strain evidence="3 4">16</strain>
    </source>
</reference>
<proteinExistence type="predicted"/>
<evidence type="ECO:0000256" key="2">
    <source>
        <dbReference type="SAM" id="MobiDB-lite"/>
    </source>
</evidence>
<evidence type="ECO:0000313" key="3">
    <source>
        <dbReference type="EMBL" id="KPL52116.1"/>
    </source>
</evidence>
<feature type="coiled-coil region" evidence="1">
    <location>
        <begin position="212"/>
        <end position="246"/>
    </location>
</feature>
<accession>A0A0P6VLN1</accession>
<dbReference type="Proteomes" id="UP000048984">
    <property type="component" value="Unassembled WGS sequence"/>
</dbReference>
<gene>
    <name evidence="3" type="ORF">ABB55_07655</name>
</gene>
<dbReference type="EMBL" id="LJYW01000001">
    <property type="protein sequence ID" value="KPL52116.1"/>
    <property type="molecule type" value="Genomic_DNA"/>
</dbReference>
<dbReference type="AlphaFoldDB" id="A0A0P6VLN1"/>
<keyword evidence="4" id="KW-1185">Reference proteome</keyword>
<sequence>MAIGVTSGTSITDPQFTTTTIPQSSPTGGASSVPAVPNGATYSSSDADSQYLSLPFARLSLENLGLSPSSTFQDVSVLLDQVAMALDQLFEENDKERIKGENSIRRGALADILALKSSIDTLTARNAELDQTIADAQAQKSDLEDQKSGLVSQRNTLTNQIDSLNDQIAHTTNPTTRAQLVSQRDGLVTQRNAIDSQINGVNTQIAAVDKTISDAQAEKASNEATIANLEQQITTLASQLSQTLAAIDRLLAKATPTSGLDIPVDDLVAAAIAFDSRFADVKAFEKLQKLNDQDTDTETDILRKVLGQDGDTGFLPQQTGASTPPPGTTIGPNANPIGQTAGAKSLAAEIGAKAVALVEALTSVLKTLAALEPPPKTNLFQEATTNGSRMRLSV</sequence>
<feature type="region of interest" description="Disordered" evidence="2">
    <location>
        <begin position="1"/>
        <end position="44"/>
    </location>
</feature>
<reference evidence="3 4" key="1">
    <citation type="submission" date="2015-09" db="EMBL/GenBank/DDBJ databases">
        <authorList>
            <person name="Jackson K.R."/>
            <person name="Lunt B.L."/>
            <person name="Fisher J.N.B."/>
            <person name="Gardner A.V."/>
            <person name="Bailey M.E."/>
            <person name="Deus L.M."/>
            <person name="Earl A.S."/>
            <person name="Gibby P.D."/>
            <person name="Hartmann K.A."/>
            <person name="Liu J.E."/>
            <person name="Manci A.M."/>
            <person name="Nielsen D.A."/>
            <person name="Solomon M.B."/>
            <person name="Breakwell D.P."/>
            <person name="Burnett S.H."/>
            <person name="Grose J.H."/>
        </authorList>
    </citation>
    <scope>NUCLEOTIDE SEQUENCE [LARGE SCALE GENOMIC DNA]</scope>
    <source>
        <strain evidence="3 4">16</strain>
    </source>
</reference>
<comment type="caution">
    <text evidence="3">The sequence shown here is derived from an EMBL/GenBank/DDBJ whole genome shotgun (WGS) entry which is preliminary data.</text>
</comment>
<dbReference type="Gene3D" id="1.10.287.1490">
    <property type="match status" value="1"/>
</dbReference>
<keyword evidence="1" id="KW-0175">Coiled coil</keyword>
<dbReference type="SUPFAM" id="SSF90257">
    <property type="entry name" value="Myosin rod fragments"/>
    <property type="match status" value="1"/>
</dbReference>
<dbReference type="RefSeq" id="WP_054358279.1">
    <property type="nucleotide sequence ID" value="NZ_LJYW01000001.1"/>
</dbReference>
<dbReference type="STRING" id="665126.ABB55_07655"/>
<evidence type="ECO:0000313" key="4">
    <source>
        <dbReference type="Proteomes" id="UP000048984"/>
    </source>
</evidence>
<feature type="coiled-coil region" evidence="1">
    <location>
        <begin position="119"/>
        <end position="153"/>
    </location>
</feature>
<name>A0A0P6VLN1_9HYPH</name>
<organism evidence="3 4">
    <name type="scientific">Prosthecodimorpha hirschii</name>
    <dbReference type="NCBI Taxonomy" id="665126"/>
    <lineage>
        <taxon>Bacteria</taxon>
        <taxon>Pseudomonadati</taxon>
        <taxon>Pseudomonadota</taxon>
        <taxon>Alphaproteobacteria</taxon>
        <taxon>Hyphomicrobiales</taxon>
        <taxon>Ancalomicrobiaceae</taxon>
        <taxon>Prosthecodimorpha</taxon>
    </lineage>
</organism>
<feature type="compositionally biased region" description="Polar residues" evidence="2">
    <location>
        <begin position="1"/>
        <end position="30"/>
    </location>
</feature>